<evidence type="ECO:0000313" key="4">
    <source>
        <dbReference type="EMBL" id="MST67168.1"/>
    </source>
</evidence>
<dbReference type="Proteomes" id="UP000440513">
    <property type="component" value="Unassembled WGS sequence"/>
</dbReference>
<dbReference type="PANTHER" id="PTHR24096">
    <property type="entry name" value="LONG-CHAIN-FATTY-ACID--COA LIGASE"/>
    <property type="match status" value="1"/>
</dbReference>
<dbReference type="GO" id="GO:0016405">
    <property type="term" value="F:CoA-ligase activity"/>
    <property type="evidence" value="ECO:0007669"/>
    <property type="project" value="TreeGrafter"/>
</dbReference>
<sequence>MSTNAVLTGRPSIDRPWMKFYPEAVQQLRIPECTIQDYLKMNCPGMETVAIHYYGTAITWKAVFEQVNLTAKALTAIGFRCGDQIPVFLRSVPEFVFLLLAAEAIGASLLCRDNTLAENVEAVRKSGARVIIAHDFLTKVEEDAYINAGVERIVLLSPYRLADRTQMPEHIISYISSQYHEDSAEGTECLLWDDFIAAGEACAEEMVVPTDVDRPLFRAYTSGSTGPSKQVIHSAHSMIGIVHQMSFYGSSGDFRPSWLLTSLPPCLVAVVVSMILSPLSSNKKLILDPFCDVFDLDLEMMRYRPNCWPLIPMFIEILMHSSRIPEDYDMSHLLVAGAGCEAFNNGQIRRAQKFLKAHNCKAIFSSGYGQSEAGSNCTLPCFEYPMGNGNIGIPMPMTTLSVFKPGTQEELSYNQLGEICKTGPGNMLSYDNEEATSKTLQMHGDGQLWLHTGDIGYINEDGVVFVLTRGNSCRFGGGRLIDLVMENKVIDAGIKGIEDEFFVVAPDEAHEGYFLPYLYVVLKTGYEIEDIRQAVLAVLEPHEYPVDIIRLEKRPFFHFKTNRIELKRQLKG</sequence>
<dbReference type="EMBL" id="VUMS01000019">
    <property type="protein sequence ID" value="MST67168.1"/>
    <property type="molecule type" value="Genomic_DNA"/>
</dbReference>
<comment type="caution">
    <text evidence="4">The sequence shown here is derived from an EMBL/GenBank/DDBJ whole genome shotgun (WGS) entry which is preliminary data.</text>
</comment>
<proteinExistence type="inferred from homology"/>
<protein>
    <submittedName>
        <fullName evidence="4">Acyl--CoA ligase</fullName>
    </submittedName>
</protein>
<evidence type="ECO:0000259" key="3">
    <source>
        <dbReference type="Pfam" id="PF00501"/>
    </source>
</evidence>
<dbReference type="SUPFAM" id="SSF56801">
    <property type="entry name" value="Acetyl-CoA synthetase-like"/>
    <property type="match status" value="1"/>
</dbReference>
<organism evidence="4 5">
    <name type="scientific">Oliverpabstia intestinalis</name>
    <dbReference type="NCBI Taxonomy" id="2606633"/>
    <lineage>
        <taxon>Bacteria</taxon>
        <taxon>Bacillati</taxon>
        <taxon>Bacillota</taxon>
        <taxon>Clostridia</taxon>
        <taxon>Lachnospirales</taxon>
        <taxon>Lachnospiraceae</taxon>
        <taxon>Oliverpabstia</taxon>
    </lineage>
</organism>
<keyword evidence="5" id="KW-1185">Reference proteome</keyword>
<dbReference type="Pfam" id="PF00501">
    <property type="entry name" value="AMP-binding"/>
    <property type="match status" value="1"/>
</dbReference>
<evidence type="ECO:0000313" key="5">
    <source>
        <dbReference type="Proteomes" id="UP000440513"/>
    </source>
</evidence>
<accession>A0A7X2P445</accession>
<dbReference type="PANTHER" id="PTHR24096:SF149">
    <property type="entry name" value="AMP-BINDING DOMAIN-CONTAINING PROTEIN-RELATED"/>
    <property type="match status" value="1"/>
</dbReference>
<evidence type="ECO:0000256" key="2">
    <source>
        <dbReference type="ARBA" id="ARBA00022598"/>
    </source>
</evidence>
<keyword evidence="2 4" id="KW-0436">Ligase</keyword>
<feature type="domain" description="AMP-dependent synthetase/ligase" evidence="3">
    <location>
        <begin position="47"/>
        <end position="430"/>
    </location>
</feature>
<dbReference type="InterPro" id="IPR042099">
    <property type="entry name" value="ANL_N_sf"/>
</dbReference>
<evidence type="ECO:0000256" key="1">
    <source>
        <dbReference type="ARBA" id="ARBA00006432"/>
    </source>
</evidence>
<dbReference type="InterPro" id="IPR000873">
    <property type="entry name" value="AMP-dep_synth/lig_dom"/>
</dbReference>
<reference evidence="4 5" key="1">
    <citation type="submission" date="2019-08" db="EMBL/GenBank/DDBJ databases">
        <title>In-depth cultivation of the pig gut microbiome towards novel bacterial diversity and tailored functional studies.</title>
        <authorList>
            <person name="Wylensek D."/>
            <person name="Hitch T.C.A."/>
            <person name="Clavel T."/>
        </authorList>
    </citation>
    <scope>NUCLEOTIDE SEQUENCE [LARGE SCALE GENOMIC DNA]</scope>
    <source>
        <strain evidence="4 5">BSM-380-WT-5A</strain>
    </source>
</reference>
<comment type="similarity">
    <text evidence="1">Belongs to the ATP-dependent AMP-binding enzyme family.</text>
</comment>
<dbReference type="AlphaFoldDB" id="A0A7X2P445"/>
<dbReference type="RefSeq" id="WP_154432615.1">
    <property type="nucleotide sequence ID" value="NZ_VUMS01000019.1"/>
</dbReference>
<name>A0A7X2P445_9FIRM</name>
<gene>
    <name evidence="4" type="ORF">FYJ57_10670</name>
</gene>
<dbReference type="Gene3D" id="3.40.50.12780">
    <property type="entry name" value="N-terminal domain of ligase-like"/>
    <property type="match status" value="1"/>
</dbReference>